<feature type="region of interest" description="Disordered" evidence="1">
    <location>
        <begin position="173"/>
        <end position="195"/>
    </location>
</feature>
<sequence>MFEDNPPPLPPVASDSDSFTNTLADLDDSNRLTAVADGDRFVQNEGENALPVSDRERLSGLPGGSDTSLLTLKSTDTAENDDSGGGFKPETIESEDYRLSSAHSVIIFEEIGSPGIFLSSAGNIFDVIVDNSATEGKNSSCESKANVSSVEESCVDDDTTTFVADLEVPLEEADSNFDKNSESSQQVGPYTGSSGTVDDEFDEFGDFAESSVVTEFEKQSDGVGNREEHFDSTKLGEVTDVVDDHWVADFQSAYGFDASESHAENRHFPAMNEIFNQSFWQNESLFHSLNSGLNMCEISGLTEQMDTVLSRKDSLNNFEAVWLAVSIVEEALALKFQWASSRVYQNLLGSLNIDLKSTIMEVGPNLPIFASQLNESTILQPVSTTKSEKKKKDTLCLFAKPVINDVPNAAQKAPLDSLAVPPVHFDWSNSGLINPLATGSISTSSALLDLRCLTTSDPNLAAGKPDGKNVSFTLQKDLAALGLNDAKSATQDETNGFQESDKKWFIFHQLVNKAARERQYVSTDELSLDARALHDQLPDLDYMLSDVLLFSEARKDCPEYGFEILCDDCVVDIESRAFIHFGHLA</sequence>
<evidence type="ECO:0000313" key="4">
    <source>
        <dbReference type="WBParaSite" id="EVEC_0000798901-mRNA-1"/>
    </source>
</evidence>
<proteinExistence type="predicted"/>
<dbReference type="WBParaSite" id="EVEC_0000798901-mRNA-1">
    <property type="protein sequence ID" value="EVEC_0000798901-mRNA-1"/>
    <property type="gene ID" value="EVEC_0000798901"/>
</dbReference>
<reference evidence="4" key="1">
    <citation type="submission" date="2017-02" db="UniProtKB">
        <authorList>
            <consortium name="WormBaseParasite"/>
        </authorList>
    </citation>
    <scope>IDENTIFICATION</scope>
</reference>
<evidence type="ECO:0000313" key="3">
    <source>
        <dbReference type="Proteomes" id="UP000274131"/>
    </source>
</evidence>
<evidence type="ECO:0000256" key="1">
    <source>
        <dbReference type="SAM" id="MobiDB-lite"/>
    </source>
</evidence>
<dbReference type="GO" id="GO:0030121">
    <property type="term" value="C:AP-1 adaptor complex"/>
    <property type="evidence" value="ECO:0007669"/>
    <property type="project" value="TreeGrafter"/>
</dbReference>
<dbReference type="PANTHER" id="PTHR16156:SF10">
    <property type="entry name" value="AFTIPHILIN-RELATED"/>
    <property type="match status" value="1"/>
</dbReference>
<feature type="region of interest" description="Disordered" evidence="1">
    <location>
        <begin position="1"/>
        <end position="91"/>
    </location>
</feature>
<dbReference type="AlphaFoldDB" id="A0A0N4VBS0"/>
<gene>
    <name evidence="2" type="ORF">EVEC_LOCUS7473</name>
</gene>
<organism evidence="4">
    <name type="scientific">Enterobius vermicularis</name>
    <name type="common">Human pinworm</name>
    <dbReference type="NCBI Taxonomy" id="51028"/>
    <lineage>
        <taxon>Eukaryota</taxon>
        <taxon>Metazoa</taxon>
        <taxon>Ecdysozoa</taxon>
        <taxon>Nematoda</taxon>
        <taxon>Chromadorea</taxon>
        <taxon>Rhabditida</taxon>
        <taxon>Spirurina</taxon>
        <taxon>Oxyuridomorpha</taxon>
        <taxon>Oxyuroidea</taxon>
        <taxon>Oxyuridae</taxon>
        <taxon>Enterobius</taxon>
    </lineage>
</organism>
<accession>A0A0N4VBS0</accession>
<evidence type="ECO:0000313" key="2">
    <source>
        <dbReference type="EMBL" id="VDD92722.1"/>
    </source>
</evidence>
<dbReference type="EMBL" id="UXUI01008938">
    <property type="protein sequence ID" value="VDD92722.1"/>
    <property type="molecule type" value="Genomic_DNA"/>
</dbReference>
<feature type="compositionally biased region" description="Polar residues" evidence="1">
    <location>
        <begin position="182"/>
        <end position="195"/>
    </location>
</feature>
<reference evidence="2 3" key="2">
    <citation type="submission" date="2018-10" db="EMBL/GenBank/DDBJ databases">
        <authorList>
            <consortium name="Pathogen Informatics"/>
        </authorList>
    </citation>
    <scope>NUCLEOTIDE SEQUENCE [LARGE SCALE GENOMIC DNA]</scope>
</reference>
<dbReference type="STRING" id="51028.A0A0N4VBS0"/>
<dbReference type="InterPro" id="IPR046359">
    <property type="entry name" value="Aftin-like"/>
</dbReference>
<dbReference type="GO" id="GO:0032588">
    <property type="term" value="C:trans-Golgi network membrane"/>
    <property type="evidence" value="ECO:0007669"/>
    <property type="project" value="InterPro"/>
</dbReference>
<protein>
    <submittedName>
        <fullName evidence="4">Clathrin_bdg domain-containing protein</fullName>
    </submittedName>
</protein>
<dbReference type="PANTHER" id="PTHR16156">
    <property type="entry name" value="AFTIPHILIN A-RELATED"/>
    <property type="match status" value="1"/>
</dbReference>
<name>A0A0N4VBS0_ENTVE</name>
<feature type="compositionally biased region" description="Pro residues" evidence="1">
    <location>
        <begin position="1"/>
        <end position="11"/>
    </location>
</feature>
<dbReference type="OrthoDB" id="5917212at2759"/>
<keyword evidence="3" id="KW-1185">Reference proteome</keyword>
<feature type="compositionally biased region" description="Low complexity" evidence="1">
    <location>
        <begin position="65"/>
        <end position="77"/>
    </location>
</feature>
<dbReference type="Proteomes" id="UP000274131">
    <property type="component" value="Unassembled WGS sequence"/>
</dbReference>
<dbReference type="GO" id="GO:0030276">
    <property type="term" value="F:clathrin binding"/>
    <property type="evidence" value="ECO:0007669"/>
    <property type="project" value="InterPro"/>
</dbReference>